<evidence type="ECO:0000313" key="4">
    <source>
        <dbReference type="Proteomes" id="UP001497623"/>
    </source>
</evidence>
<evidence type="ECO:0000313" key="3">
    <source>
        <dbReference type="EMBL" id="CAL4134952.1"/>
    </source>
</evidence>
<feature type="chain" id="PRO_5043707782" description="Ig-like domain-containing protein" evidence="1">
    <location>
        <begin position="25"/>
        <end position="257"/>
    </location>
</feature>
<dbReference type="Pfam" id="PF13927">
    <property type="entry name" value="Ig_3"/>
    <property type="match status" value="1"/>
</dbReference>
<name>A0AAV2RNL1_MEGNR</name>
<protein>
    <recommendedName>
        <fullName evidence="2">Ig-like domain-containing protein</fullName>
    </recommendedName>
</protein>
<dbReference type="SMART" id="SM00408">
    <property type="entry name" value="IGc2"/>
    <property type="match status" value="1"/>
</dbReference>
<feature type="domain" description="Ig-like" evidence="2">
    <location>
        <begin position="29"/>
        <end position="142"/>
    </location>
</feature>
<keyword evidence="4" id="KW-1185">Reference proteome</keyword>
<dbReference type="InterPro" id="IPR013783">
    <property type="entry name" value="Ig-like_fold"/>
</dbReference>
<feature type="signal peptide" evidence="1">
    <location>
        <begin position="1"/>
        <end position="24"/>
    </location>
</feature>
<feature type="domain" description="Ig-like" evidence="2">
    <location>
        <begin position="171"/>
        <end position="252"/>
    </location>
</feature>
<dbReference type="EMBL" id="CAXKWB010029021">
    <property type="protein sequence ID" value="CAL4134952.1"/>
    <property type="molecule type" value="Genomic_DNA"/>
</dbReference>
<accession>A0AAV2RNL1</accession>
<evidence type="ECO:0000259" key="2">
    <source>
        <dbReference type="PROSITE" id="PS50835"/>
    </source>
</evidence>
<dbReference type="CDD" id="cd00096">
    <property type="entry name" value="Ig"/>
    <property type="match status" value="1"/>
</dbReference>
<dbReference type="AlphaFoldDB" id="A0AAV2RNL1"/>
<dbReference type="Proteomes" id="UP001497623">
    <property type="component" value="Unassembled WGS sequence"/>
</dbReference>
<organism evidence="3 4">
    <name type="scientific">Meganyctiphanes norvegica</name>
    <name type="common">Northern krill</name>
    <name type="synonym">Thysanopoda norvegica</name>
    <dbReference type="NCBI Taxonomy" id="48144"/>
    <lineage>
        <taxon>Eukaryota</taxon>
        <taxon>Metazoa</taxon>
        <taxon>Ecdysozoa</taxon>
        <taxon>Arthropoda</taxon>
        <taxon>Crustacea</taxon>
        <taxon>Multicrustacea</taxon>
        <taxon>Malacostraca</taxon>
        <taxon>Eumalacostraca</taxon>
        <taxon>Eucarida</taxon>
        <taxon>Euphausiacea</taxon>
        <taxon>Euphausiidae</taxon>
        <taxon>Meganyctiphanes</taxon>
    </lineage>
</organism>
<gene>
    <name evidence="3" type="ORF">MNOR_LOCUS27501</name>
</gene>
<reference evidence="3 4" key="1">
    <citation type="submission" date="2024-05" db="EMBL/GenBank/DDBJ databases">
        <authorList>
            <person name="Wallberg A."/>
        </authorList>
    </citation>
    <scope>NUCLEOTIDE SEQUENCE [LARGE SCALE GENOMIC DNA]</scope>
</reference>
<dbReference type="InterPro" id="IPR036179">
    <property type="entry name" value="Ig-like_dom_sf"/>
</dbReference>
<dbReference type="SUPFAM" id="SSF48726">
    <property type="entry name" value="Immunoglobulin"/>
    <property type="match status" value="2"/>
</dbReference>
<evidence type="ECO:0000256" key="1">
    <source>
        <dbReference type="SAM" id="SignalP"/>
    </source>
</evidence>
<dbReference type="Gene3D" id="2.60.40.10">
    <property type="entry name" value="Immunoglobulins"/>
    <property type="match status" value="2"/>
</dbReference>
<comment type="caution">
    <text evidence="3">The sequence shown here is derived from an EMBL/GenBank/DDBJ whole genome shotgun (WGS) entry which is preliminary data.</text>
</comment>
<dbReference type="PROSITE" id="PS50835">
    <property type="entry name" value="IG_LIKE"/>
    <property type="match status" value="2"/>
</dbReference>
<dbReference type="InterPro" id="IPR003599">
    <property type="entry name" value="Ig_sub"/>
</dbReference>
<dbReference type="SMART" id="SM00409">
    <property type="entry name" value="IG"/>
    <property type="match status" value="2"/>
</dbReference>
<sequence length="257" mass="28665">MRLSLVLLPIILVCVVFYSQQGQAMSLLPKLNKLLNRNGRETQRQNQDVVWGSACSPRLSFVRKHQDTGLSCELTAPVGTKITWYKDGKSQLSSKKQGMDIGPKLSDTMARLKTELMLPCIDVEDKGEYTVIAQTPEQRLFSRNFTVKLSRSSGHHPGKSCGHYEELQYHPYIVVAAAMITAQLGSTVVIPCTVQGKDIDVKWYFENELRAINKVSENDDLIIDSMGLDDVGLYQCEASSSLYDVPADVSFTILSLE</sequence>
<dbReference type="InterPro" id="IPR007110">
    <property type="entry name" value="Ig-like_dom"/>
</dbReference>
<keyword evidence="1" id="KW-0732">Signal</keyword>
<dbReference type="InterPro" id="IPR003598">
    <property type="entry name" value="Ig_sub2"/>
</dbReference>
<proteinExistence type="predicted"/>